<gene>
    <name evidence="1" type="ORF">SAMN02745883_00152</name>
</gene>
<dbReference type="Pfam" id="PF06289">
    <property type="entry name" value="FlbD"/>
    <property type="match status" value="1"/>
</dbReference>
<sequence>MIYVTRLNHDVFALNCDLIETIEETPDTVITLTTGKKIVVAENIDEIIDKIIQYKRNIYNNFTDSSK</sequence>
<keyword evidence="1" id="KW-0282">Flagellum</keyword>
<evidence type="ECO:0000313" key="1">
    <source>
        <dbReference type="EMBL" id="SHJ68732.1"/>
    </source>
</evidence>
<accession>A0A1M6LC42</accession>
<protein>
    <submittedName>
        <fullName evidence="1">Flagellar protein FlbD</fullName>
    </submittedName>
</protein>
<dbReference type="Proteomes" id="UP000184082">
    <property type="component" value="Unassembled WGS sequence"/>
</dbReference>
<keyword evidence="1" id="KW-0969">Cilium</keyword>
<organism evidence="1 2">
    <name type="scientific">Caminicella sporogenes DSM 14501</name>
    <dbReference type="NCBI Taxonomy" id="1121266"/>
    <lineage>
        <taxon>Bacteria</taxon>
        <taxon>Bacillati</taxon>
        <taxon>Bacillota</taxon>
        <taxon>Clostridia</taxon>
        <taxon>Peptostreptococcales</taxon>
        <taxon>Caminicellaceae</taxon>
        <taxon>Caminicella</taxon>
    </lineage>
</organism>
<dbReference type="AlphaFoldDB" id="A0A1M6LC42"/>
<dbReference type="EMBL" id="FRAJ01000003">
    <property type="protein sequence ID" value="SHJ68732.1"/>
    <property type="molecule type" value="Genomic_DNA"/>
</dbReference>
<dbReference type="RefSeq" id="WP_072965474.1">
    <property type="nucleotide sequence ID" value="NZ_FRAJ01000003.1"/>
</dbReference>
<dbReference type="PANTHER" id="PTHR39185">
    <property type="entry name" value="SWARMING MOTILITY PROTEIN SWRD"/>
    <property type="match status" value="1"/>
</dbReference>
<reference evidence="1 2" key="1">
    <citation type="submission" date="2016-11" db="EMBL/GenBank/DDBJ databases">
        <authorList>
            <person name="Jaros S."/>
            <person name="Januszkiewicz K."/>
            <person name="Wedrychowicz H."/>
        </authorList>
    </citation>
    <scope>NUCLEOTIDE SEQUENCE [LARGE SCALE GENOMIC DNA]</scope>
    <source>
        <strain evidence="1 2">DSM 14501</strain>
    </source>
</reference>
<dbReference type="PANTHER" id="PTHR39185:SF1">
    <property type="entry name" value="SWARMING MOTILITY PROTEIN SWRD"/>
    <property type="match status" value="1"/>
</dbReference>
<evidence type="ECO:0000313" key="2">
    <source>
        <dbReference type="Proteomes" id="UP000184082"/>
    </source>
</evidence>
<keyword evidence="2" id="KW-1185">Reference proteome</keyword>
<dbReference type="InterPro" id="IPR009384">
    <property type="entry name" value="SwrD-like"/>
</dbReference>
<keyword evidence="1" id="KW-0966">Cell projection</keyword>
<dbReference type="STRING" id="1121266.SAMN02745883_00152"/>
<proteinExistence type="predicted"/>
<name>A0A1M6LC42_9FIRM</name>